<keyword evidence="12" id="KW-0460">Magnesium</keyword>
<evidence type="ECO:0000256" key="7">
    <source>
        <dbReference type="ARBA" id="ARBA00042722"/>
    </source>
</evidence>
<dbReference type="VEuPathDB" id="FungiDB:CIMG_03339"/>
<dbReference type="InterPro" id="IPR050792">
    <property type="entry name" value="ADP-ribosylglycohydrolase"/>
</dbReference>
<keyword evidence="14" id="KW-1185">Reference proteome</keyword>
<dbReference type="KEGG" id="cim:CIMG_03339"/>
<keyword evidence="12" id="KW-0479">Metal-binding</keyword>
<reference evidence="14" key="2">
    <citation type="journal article" date="2010" name="Genome Res.">
        <title>Population genomic sequencing of Coccidioides fungi reveals recent hybridization and transposon control.</title>
        <authorList>
            <person name="Neafsey D.E."/>
            <person name="Barker B.M."/>
            <person name="Sharpton T.J."/>
            <person name="Stajich J.E."/>
            <person name="Park D.J."/>
            <person name="Whiston E."/>
            <person name="Hung C.-Y."/>
            <person name="McMahan C."/>
            <person name="White J."/>
            <person name="Sykes S."/>
            <person name="Heiman D."/>
            <person name="Young S."/>
            <person name="Zeng Q."/>
            <person name="Abouelleil A."/>
            <person name="Aftuck L."/>
            <person name="Bessette D."/>
            <person name="Brown A."/>
            <person name="FitzGerald M."/>
            <person name="Lui A."/>
            <person name="Macdonald J.P."/>
            <person name="Priest M."/>
            <person name="Orbach M.J."/>
            <person name="Galgiani J.N."/>
            <person name="Kirkland T.N."/>
            <person name="Cole G.T."/>
            <person name="Birren B.W."/>
            <person name="Henn M.R."/>
            <person name="Taylor J.W."/>
            <person name="Rounsley S.D."/>
        </authorList>
    </citation>
    <scope>GENOME REANNOTATION</scope>
    <source>
        <strain evidence="14">RS</strain>
    </source>
</reference>
<dbReference type="Pfam" id="PF03747">
    <property type="entry name" value="ADP_ribosyl_GH"/>
    <property type="match status" value="1"/>
</dbReference>
<dbReference type="SUPFAM" id="SSF101478">
    <property type="entry name" value="ADP-ribosylglycohydrolase"/>
    <property type="match status" value="1"/>
</dbReference>
<evidence type="ECO:0000256" key="6">
    <source>
        <dbReference type="ARBA" id="ARBA00042471"/>
    </source>
</evidence>
<organism evidence="13 14">
    <name type="scientific">Coccidioides immitis (strain RS)</name>
    <name type="common">Valley fever fungus</name>
    <dbReference type="NCBI Taxonomy" id="246410"/>
    <lineage>
        <taxon>Eukaryota</taxon>
        <taxon>Fungi</taxon>
        <taxon>Dikarya</taxon>
        <taxon>Ascomycota</taxon>
        <taxon>Pezizomycotina</taxon>
        <taxon>Eurotiomycetes</taxon>
        <taxon>Eurotiomycetidae</taxon>
        <taxon>Onygenales</taxon>
        <taxon>Onygenaceae</taxon>
        <taxon>Coccidioides</taxon>
    </lineage>
</organism>
<evidence type="ECO:0000256" key="8">
    <source>
        <dbReference type="ARBA" id="ARBA00042850"/>
    </source>
</evidence>
<dbReference type="OrthoDB" id="2021138at2759"/>
<sequence length="337" mass="36854">MAPPRKHSKIKGSIFGVAVVDALGGPVEFHRRGSFAKVTGYRHNANFGVPPGTWTDDTSMTLCLAQALIDSKGTFVSQAAIRNYIKWWKEGYLSSTGYCFDIGAGTASALGIWLRFFQRRRASIREDDPDADNDEQPEIDRALKREIFCGNGSLMRVSPVGLVYSHDLDQALSVALRSSMVTHPYPTCAECCMLYTKLIVCAVNGGTKEDIAQEFASTPFNDQNVRLRFLKYTGLTDWMATEERTIESTGFVISTLEAALWSFFTTSSFQEGALRAVNLGHDADTVGAVYGGLAGAFYGFESIPAEWLEGLQRKDIIEEISSGLVSLNVEAGMASSC</sequence>
<dbReference type="InParanoid" id="A0A0E1RWP0"/>
<evidence type="ECO:0000256" key="1">
    <source>
        <dbReference type="ARBA" id="ARBA00010702"/>
    </source>
</evidence>
<feature type="binding site" evidence="12">
    <location>
        <position position="285"/>
    </location>
    <ligand>
        <name>Mg(2+)</name>
        <dbReference type="ChEBI" id="CHEBI:18420"/>
        <label>1</label>
    </ligand>
</feature>
<dbReference type="EC" id="3.2.1.143" evidence="2"/>
<feature type="binding site" evidence="12">
    <location>
        <position position="56"/>
    </location>
    <ligand>
        <name>Mg(2+)</name>
        <dbReference type="ChEBI" id="CHEBI:18420"/>
        <label>1</label>
    </ligand>
</feature>
<evidence type="ECO:0000256" key="12">
    <source>
        <dbReference type="PIRSR" id="PIRSR605502-1"/>
    </source>
</evidence>
<name>A0A0E1RWP0_COCIM</name>
<dbReference type="EMBL" id="GG704916">
    <property type="protein sequence ID" value="EAS32315.1"/>
    <property type="molecule type" value="Genomic_DNA"/>
</dbReference>
<evidence type="ECO:0000256" key="11">
    <source>
        <dbReference type="ARBA" id="ARBA00049015"/>
    </source>
</evidence>
<dbReference type="GeneID" id="4563740"/>
<evidence type="ECO:0000256" key="9">
    <source>
        <dbReference type="ARBA" id="ARBA00043187"/>
    </source>
</evidence>
<evidence type="ECO:0000256" key="2">
    <source>
        <dbReference type="ARBA" id="ARBA00012255"/>
    </source>
</evidence>
<dbReference type="PANTHER" id="PTHR16222">
    <property type="entry name" value="ADP-RIBOSYLGLYCOHYDROLASE"/>
    <property type="match status" value="1"/>
</dbReference>
<gene>
    <name evidence="13" type="ORF">CIMG_03339</name>
</gene>
<dbReference type="RefSeq" id="XP_001243898.1">
    <property type="nucleotide sequence ID" value="XM_001243897.2"/>
</dbReference>
<reference evidence="14" key="1">
    <citation type="journal article" date="2009" name="Genome Res.">
        <title>Comparative genomic analyses of the human fungal pathogens Coccidioides and their relatives.</title>
        <authorList>
            <person name="Sharpton T.J."/>
            <person name="Stajich J.E."/>
            <person name="Rounsley S.D."/>
            <person name="Gardner M.J."/>
            <person name="Wortman J.R."/>
            <person name="Jordar V.S."/>
            <person name="Maiti R."/>
            <person name="Kodira C.D."/>
            <person name="Neafsey D.E."/>
            <person name="Zeng Q."/>
            <person name="Hung C.-Y."/>
            <person name="McMahan C."/>
            <person name="Muszewska A."/>
            <person name="Grynberg M."/>
            <person name="Mandel M.A."/>
            <person name="Kellner E.M."/>
            <person name="Barker B.M."/>
            <person name="Galgiani J.N."/>
            <person name="Orbach M.J."/>
            <person name="Kirkland T.N."/>
            <person name="Cole G.T."/>
            <person name="Henn M.R."/>
            <person name="Birren B.W."/>
            <person name="Taylor J.W."/>
        </authorList>
    </citation>
    <scope>NUCLEOTIDE SEQUENCE [LARGE SCALE GENOMIC DNA]</scope>
    <source>
        <strain evidence="14">RS</strain>
    </source>
</reference>
<comment type="cofactor">
    <cofactor evidence="12">
        <name>Mg(2+)</name>
        <dbReference type="ChEBI" id="CHEBI:18420"/>
    </cofactor>
    <text evidence="12">Binds 2 magnesium ions per subunit.</text>
</comment>
<dbReference type="InterPro" id="IPR005502">
    <property type="entry name" value="Ribosyl_crysJ1"/>
</dbReference>
<dbReference type="Gene3D" id="1.10.4080.10">
    <property type="entry name" value="ADP-ribosylation/Crystallin J1"/>
    <property type="match status" value="1"/>
</dbReference>
<dbReference type="GO" id="GO:0004649">
    <property type="term" value="F:poly(ADP-ribose) glycohydrolase activity"/>
    <property type="evidence" value="ECO:0007669"/>
    <property type="project" value="UniProtKB-EC"/>
</dbReference>
<dbReference type="STRING" id="246410.A0A0E1RWP0"/>
<evidence type="ECO:0000313" key="13">
    <source>
        <dbReference type="EMBL" id="EAS32315.1"/>
    </source>
</evidence>
<feature type="binding site" evidence="12">
    <location>
        <position position="282"/>
    </location>
    <ligand>
        <name>Mg(2+)</name>
        <dbReference type="ChEBI" id="CHEBI:18420"/>
        <label>1</label>
    </ligand>
</feature>
<evidence type="ECO:0000313" key="14">
    <source>
        <dbReference type="Proteomes" id="UP000001261"/>
    </source>
</evidence>
<evidence type="ECO:0000256" key="4">
    <source>
        <dbReference type="ARBA" id="ARBA00041057"/>
    </source>
</evidence>
<dbReference type="Proteomes" id="UP000001261">
    <property type="component" value="Unassembled WGS sequence"/>
</dbReference>
<evidence type="ECO:0000256" key="5">
    <source>
        <dbReference type="ARBA" id="ARBA00042398"/>
    </source>
</evidence>
<dbReference type="GO" id="GO:0046872">
    <property type="term" value="F:metal ion binding"/>
    <property type="evidence" value="ECO:0007669"/>
    <property type="project" value="UniProtKB-KW"/>
</dbReference>
<feature type="binding site" evidence="12">
    <location>
        <position position="284"/>
    </location>
    <ligand>
        <name>Mg(2+)</name>
        <dbReference type="ChEBI" id="CHEBI:18420"/>
        <label>1</label>
    </ligand>
</feature>
<proteinExistence type="inferred from homology"/>
<evidence type="ECO:0000256" key="10">
    <source>
        <dbReference type="ARBA" id="ARBA00043193"/>
    </source>
</evidence>
<protein>
    <recommendedName>
        <fullName evidence="4">ADP-ribosylhydrolase ARH3</fullName>
        <ecNumber evidence="2">3.2.1.143</ecNumber>
    </recommendedName>
    <alternativeName>
        <fullName evidence="5">ADP-ribose glycohydrolase ARH3</fullName>
    </alternativeName>
    <alternativeName>
        <fullName evidence="6">ADP-ribosylhydrolase 3</fullName>
    </alternativeName>
    <alternativeName>
        <fullName evidence="9">O-acetyl-ADP-ribose deacetylase ARH3</fullName>
    </alternativeName>
    <alternativeName>
        <fullName evidence="10">Poly(ADP-ribose) glycohydrolase ARH3</fullName>
    </alternativeName>
    <alternativeName>
        <fullName evidence="8">[Protein ADP-ribosylarginine] hydrolase-like protein 2</fullName>
    </alternativeName>
    <alternativeName>
        <fullName evidence="7">[Protein ADP-ribosylserine] hydrolase</fullName>
    </alternativeName>
</protein>
<accession>A0A0E1RWP0</accession>
<dbReference type="AlphaFoldDB" id="A0A0E1RWP0"/>
<feature type="binding site" evidence="12">
    <location>
        <position position="57"/>
    </location>
    <ligand>
        <name>Mg(2+)</name>
        <dbReference type="ChEBI" id="CHEBI:18420"/>
        <label>1</label>
    </ligand>
</feature>
<dbReference type="PANTHER" id="PTHR16222:SF24">
    <property type="entry name" value="ADP-RIBOSYLHYDROLASE ARH3"/>
    <property type="match status" value="1"/>
</dbReference>
<evidence type="ECO:0000256" key="3">
    <source>
        <dbReference type="ARBA" id="ARBA00022801"/>
    </source>
</evidence>
<dbReference type="InterPro" id="IPR036705">
    <property type="entry name" value="Ribosyl_crysJ1_sf"/>
</dbReference>
<comment type="catalytic activity">
    <reaction evidence="11">
        <text>alpha-NAD(+) + H2O = ADP-D-ribose + nicotinamide + H(+)</text>
        <dbReference type="Rhea" id="RHEA:68792"/>
        <dbReference type="ChEBI" id="CHEBI:15377"/>
        <dbReference type="ChEBI" id="CHEBI:15378"/>
        <dbReference type="ChEBI" id="CHEBI:17154"/>
        <dbReference type="ChEBI" id="CHEBI:57967"/>
        <dbReference type="ChEBI" id="CHEBI:77017"/>
    </reaction>
</comment>
<keyword evidence="3" id="KW-0378">Hydrolase</keyword>
<dbReference type="OMA" id="PGTWTDD"/>
<feature type="binding site" evidence="12">
    <location>
        <position position="55"/>
    </location>
    <ligand>
        <name>Mg(2+)</name>
        <dbReference type="ChEBI" id="CHEBI:18420"/>
        <label>1</label>
    </ligand>
</feature>
<comment type="similarity">
    <text evidence="1">Belongs to the ADP-ribosylglycohydrolase family.</text>
</comment>